<dbReference type="Proteomes" id="UP000516173">
    <property type="component" value="Chromosome"/>
</dbReference>
<keyword evidence="1" id="KW-1133">Transmembrane helix</keyword>
<gene>
    <name evidence="2" type="ORF">NWFMUON74_30140</name>
</gene>
<dbReference type="RefSeq" id="WP_187688390.1">
    <property type="nucleotide sequence ID" value="NZ_AP023396.1"/>
</dbReference>
<keyword evidence="1" id="KW-0812">Transmembrane</keyword>
<reference evidence="2 3" key="1">
    <citation type="submission" date="2020-08" db="EMBL/GenBank/DDBJ databases">
        <title>Genome Sequencing of Nocardia wallacei strain FMUON74 and assembly.</title>
        <authorList>
            <person name="Toyokawa M."/>
            <person name="Uesaka K."/>
        </authorList>
    </citation>
    <scope>NUCLEOTIDE SEQUENCE [LARGE SCALE GENOMIC DNA]</scope>
    <source>
        <strain evidence="2 3">FMUON74</strain>
    </source>
</reference>
<sequence>MFERALQKSVELVLRGGTGAQAPLAMRYVERLRHRHPGYSPEDLARGLESRYLLLVTASGTAAGLSAVVPGIGTLIGLAVSGIESAFFLEASAFYALSTGALYGLESMSPRQRRALVVGVVVGESGAELLGKRAGESAKDWASAVADKLPVVRSIDNSLARRFIVQFIAKRGVLLFGKTLPVGLGAVIGAAGNRALARNVITNAHNMFGPSPVSWPDTRTEAIGD</sequence>
<name>A0A7G1KJ32_9NOCA</name>
<dbReference type="GeneID" id="80347562"/>
<feature type="transmembrane region" description="Helical" evidence="1">
    <location>
        <begin position="52"/>
        <end position="80"/>
    </location>
</feature>
<proteinExistence type="predicted"/>
<dbReference type="EMBL" id="AP023396">
    <property type="protein sequence ID" value="BCK55242.1"/>
    <property type="molecule type" value="Genomic_DNA"/>
</dbReference>
<dbReference type="AlphaFoldDB" id="A0A7G1KJ32"/>
<organism evidence="2 3">
    <name type="scientific">Nocardia wallacei</name>
    <dbReference type="NCBI Taxonomy" id="480035"/>
    <lineage>
        <taxon>Bacteria</taxon>
        <taxon>Bacillati</taxon>
        <taxon>Actinomycetota</taxon>
        <taxon>Actinomycetes</taxon>
        <taxon>Mycobacteriales</taxon>
        <taxon>Nocardiaceae</taxon>
        <taxon>Nocardia</taxon>
    </lineage>
</organism>
<keyword evidence="1" id="KW-0472">Membrane</keyword>
<evidence type="ECO:0000256" key="1">
    <source>
        <dbReference type="SAM" id="Phobius"/>
    </source>
</evidence>
<evidence type="ECO:0008006" key="4">
    <source>
        <dbReference type="Google" id="ProtNLM"/>
    </source>
</evidence>
<protein>
    <recommendedName>
        <fullName evidence="4">EcsC family protein</fullName>
    </recommendedName>
</protein>
<evidence type="ECO:0000313" key="2">
    <source>
        <dbReference type="EMBL" id="BCK55242.1"/>
    </source>
</evidence>
<evidence type="ECO:0000313" key="3">
    <source>
        <dbReference type="Proteomes" id="UP000516173"/>
    </source>
</evidence>
<keyword evidence="3" id="KW-1185">Reference proteome</keyword>
<dbReference type="KEGG" id="nwl:NWFMUON74_30140"/>
<feature type="transmembrane region" description="Helical" evidence="1">
    <location>
        <begin position="86"/>
        <end position="105"/>
    </location>
</feature>
<accession>A0A7G1KJ32</accession>